<evidence type="ECO:0000313" key="2">
    <source>
        <dbReference type="Proteomes" id="UP000036987"/>
    </source>
</evidence>
<proteinExistence type="predicted"/>
<gene>
    <name evidence="1" type="ORF">ZOSMA_133G00720</name>
</gene>
<accession>A0A0K9PYU4</accession>
<dbReference type="Gene3D" id="1.25.40.10">
    <property type="entry name" value="Tetratricopeptide repeat domain"/>
    <property type="match status" value="1"/>
</dbReference>
<comment type="caution">
    <text evidence="1">The sequence shown here is derived from an EMBL/GenBank/DDBJ whole genome shotgun (WGS) entry which is preliminary data.</text>
</comment>
<keyword evidence="2" id="KW-1185">Reference proteome</keyword>
<dbReference type="InterPro" id="IPR028058">
    <property type="entry name" value="Fis1_TPR_N"/>
</dbReference>
<dbReference type="Pfam" id="PF14852">
    <property type="entry name" value="Fis1_TPR_N"/>
    <property type="match status" value="1"/>
</dbReference>
<reference evidence="2" key="1">
    <citation type="journal article" date="2016" name="Nature">
        <title>The genome of the seagrass Zostera marina reveals angiosperm adaptation to the sea.</title>
        <authorList>
            <person name="Olsen J.L."/>
            <person name="Rouze P."/>
            <person name="Verhelst B."/>
            <person name="Lin Y.-C."/>
            <person name="Bayer T."/>
            <person name="Collen J."/>
            <person name="Dattolo E."/>
            <person name="De Paoli E."/>
            <person name="Dittami S."/>
            <person name="Maumus F."/>
            <person name="Michel G."/>
            <person name="Kersting A."/>
            <person name="Lauritano C."/>
            <person name="Lohaus R."/>
            <person name="Toepel M."/>
            <person name="Tonon T."/>
            <person name="Vanneste K."/>
            <person name="Amirebrahimi M."/>
            <person name="Brakel J."/>
            <person name="Bostroem C."/>
            <person name="Chovatia M."/>
            <person name="Grimwood J."/>
            <person name="Jenkins J.W."/>
            <person name="Jueterbock A."/>
            <person name="Mraz A."/>
            <person name="Stam W.T."/>
            <person name="Tice H."/>
            <person name="Bornberg-Bauer E."/>
            <person name="Green P.J."/>
            <person name="Pearson G.A."/>
            <person name="Procaccini G."/>
            <person name="Duarte C.M."/>
            <person name="Schmutz J."/>
            <person name="Reusch T.B.H."/>
            <person name="Van de Peer Y."/>
        </authorList>
    </citation>
    <scope>NUCLEOTIDE SEQUENCE [LARGE SCALE GENOMIC DNA]</scope>
    <source>
        <strain evidence="2">cv. Finnish</strain>
    </source>
</reference>
<dbReference type="EMBL" id="LFYR01000391">
    <property type="protein sequence ID" value="KMZ74223.1"/>
    <property type="molecule type" value="Genomic_DNA"/>
</dbReference>
<name>A0A0K9PYU4_ZOSMR</name>
<sequence>MARLSLLARDRVVAQCDSDRKMTENVSLSWALVHSKHPHDVQRGIAMLEVIEDAT</sequence>
<dbReference type="Proteomes" id="UP000036987">
    <property type="component" value="Unassembled WGS sequence"/>
</dbReference>
<evidence type="ECO:0000313" key="1">
    <source>
        <dbReference type="EMBL" id="KMZ74223.1"/>
    </source>
</evidence>
<organism evidence="1 2">
    <name type="scientific">Zostera marina</name>
    <name type="common">Eelgrass</name>
    <dbReference type="NCBI Taxonomy" id="29655"/>
    <lineage>
        <taxon>Eukaryota</taxon>
        <taxon>Viridiplantae</taxon>
        <taxon>Streptophyta</taxon>
        <taxon>Embryophyta</taxon>
        <taxon>Tracheophyta</taxon>
        <taxon>Spermatophyta</taxon>
        <taxon>Magnoliopsida</taxon>
        <taxon>Liliopsida</taxon>
        <taxon>Zosteraceae</taxon>
        <taxon>Zostera</taxon>
    </lineage>
</organism>
<protein>
    <submittedName>
        <fullName evidence="1">Uncharacterized protein</fullName>
    </submittedName>
</protein>
<dbReference type="AlphaFoldDB" id="A0A0K9PYU4"/>
<dbReference type="InterPro" id="IPR011990">
    <property type="entry name" value="TPR-like_helical_dom_sf"/>
</dbReference>
<dbReference type="OrthoDB" id="421154at2759"/>